<reference evidence="3" key="1">
    <citation type="journal article" date="2019" name="Int. J. Syst. Evol. Microbiol.">
        <title>The Global Catalogue of Microorganisms (GCM) 10K type strain sequencing project: providing services to taxonomists for standard genome sequencing and annotation.</title>
        <authorList>
            <consortium name="The Broad Institute Genomics Platform"/>
            <consortium name="The Broad Institute Genome Sequencing Center for Infectious Disease"/>
            <person name="Wu L."/>
            <person name="Ma J."/>
        </authorList>
    </citation>
    <scope>NUCLEOTIDE SEQUENCE [LARGE SCALE GENOMIC DNA]</scope>
    <source>
        <strain evidence="3">NBRC 106310</strain>
    </source>
</reference>
<dbReference type="RefSeq" id="WP_286299352.1">
    <property type="nucleotide sequence ID" value="NZ_AP027728.1"/>
</dbReference>
<evidence type="ECO:0000313" key="2">
    <source>
        <dbReference type="EMBL" id="BDZ39314.1"/>
    </source>
</evidence>
<accession>A0ABN6X3N4</accession>
<gene>
    <name evidence="2" type="ORF">GCM10025863_19280</name>
</gene>
<keyword evidence="3" id="KW-1185">Reference proteome</keyword>
<protein>
    <submittedName>
        <fullName evidence="2">Acetyl-CoA hydrolase</fullName>
    </submittedName>
</protein>
<dbReference type="InterPro" id="IPR038460">
    <property type="entry name" value="AcetylCoA_hyd_C_sf"/>
</dbReference>
<dbReference type="Gene3D" id="3.30.750.70">
    <property type="entry name" value="4-hydroxybutyrate coenzyme like domains"/>
    <property type="match status" value="1"/>
</dbReference>
<name>A0ABN6X3N4_9MICO</name>
<dbReference type="Pfam" id="PF13336">
    <property type="entry name" value="AcetylCoA_hyd_C"/>
    <property type="match status" value="1"/>
</dbReference>
<dbReference type="SUPFAM" id="SSF100950">
    <property type="entry name" value="NagB/RpiA/CoA transferase-like"/>
    <property type="match status" value="1"/>
</dbReference>
<organism evidence="2 3">
    <name type="scientific">Microbacterium suwonense</name>
    <dbReference type="NCBI Taxonomy" id="683047"/>
    <lineage>
        <taxon>Bacteria</taxon>
        <taxon>Bacillati</taxon>
        <taxon>Actinomycetota</taxon>
        <taxon>Actinomycetes</taxon>
        <taxon>Micrococcales</taxon>
        <taxon>Microbacteriaceae</taxon>
        <taxon>Microbacterium</taxon>
    </lineage>
</organism>
<dbReference type="PANTHER" id="PTHR21432:SF20">
    <property type="entry name" value="ACETYL-COA HYDROLASE"/>
    <property type="match status" value="1"/>
</dbReference>
<dbReference type="InterPro" id="IPR037171">
    <property type="entry name" value="NagB/RpiA_transferase-like"/>
</dbReference>
<dbReference type="InterPro" id="IPR046433">
    <property type="entry name" value="ActCoA_hydro"/>
</dbReference>
<proteinExistence type="predicted"/>
<dbReference type="EMBL" id="AP027728">
    <property type="protein sequence ID" value="BDZ39314.1"/>
    <property type="molecule type" value="Genomic_DNA"/>
</dbReference>
<feature type="domain" description="Acetyl-CoA hydrolase/transferase C-terminal" evidence="1">
    <location>
        <begin position="291"/>
        <end position="428"/>
    </location>
</feature>
<keyword evidence="2" id="KW-0378">Hydrolase</keyword>
<dbReference type="InterPro" id="IPR026888">
    <property type="entry name" value="AcetylCoA_hyd_C"/>
</dbReference>
<dbReference type="Gene3D" id="3.40.1080.10">
    <property type="entry name" value="Glutaconate Coenzyme A-transferase"/>
    <property type="match status" value="1"/>
</dbReference>
<dbReference type="Gene3D" id="3.40.1080.20">
    <property type="entry name" value="Acetyl-CoA hydrolase/transferase C-terminal domain"/>
    <property type="match status" value="1"/>
</dbReference>
<evidence type="ECO:0000259" key="1">
    <source>
        <dbReference type="Pfam" id="PF13336"/>
    </source>
</evidence>
<sequence length="430" mass="44829">MSAETEPARAAADLLRGRSTVTIMTAMSPQEPHSAIRKLLAEARRFDIEVTLLTACIDGSLAYLTDEDVISIRERRLHLVTLAGGVPRALGALADSIPQSLWNIDRMLQDGTIACDIYVVRATATPEGGIDVGAAVAFTPTMLAQPAVQTIVELDATGPHGLCDDNLDWSRCLVWASDELHGDEAASPEPAARAGSAADPAQVRIAEHVAQLVPEDATVQLGIGSLADAIATALRTGPSAGIHCGSVPGGVLMRIRQGEFARATDHADAGLQIATSLAETPARSGHRVPDSVRLRPIGYTHDPEVLAGIPVLWAINSALSIDVRGQVNSEWISGARVASAGGLRDFTAGAQRSSGGGSVVALPSRTRSGHSRILAMLEAPAAVSAGGHEVGYLVTEYGVATLHGRTQAQRAESIIAIAHPDDRDALSRGV</sequence>
<evidence type="ECO:0000313" key="3">
    <source>
        <dbReference type="Proteomes" id="UP001321543"/>
    </source>
</evidence>
<dbReference type="GO" id="GO:0016787">
    <property type="term" value="F:hydrolase activity"/>
    <property type="evidence" value="ECO:0007669"/>
    <property type="project" value="UniProtKB-KW"/>
</dbReference>
<dbReference type="Proteomes" id="UP001321543">
    <property type="component" value="Chromosome"/>
</dbReference>
<dbReference type="PANTHER" id="PTHR21432">
    <property type="entry name" value="ACETYL-COA HYDROLASE-RELATED"/>
    <property type="match status" value="1"/>
</dbReference>